<dbReference type="GO" id="GO:0004140">
    <property type="term" value="F:dephospho-CoA kinase activity"/>
    <property type="evidence" value="ECO:0007669"/>
    <property type="project" value="UniProtKB-UniRule"/>
</dbReference>
<dbReference type="InterPro" id="IPR001977">
    <property type="entry name" value="Depp_CoAkinase"/>
</dbReference>
<comment type="function">
    <text evidence="5">Catalyzes the phosphorylation of the 3'-hydroxyl group of dephosphocoenzyme A to form coenzyme A.</text>
</comment>
<protein>
    <recommendedName>
        <fullName evidence="5 6">Dephospho-CoA kinase</fullName>
        <ecNumber evidence="5 6">2.7.1.24</ecNumber>
    </recommendedName>
    <alternativeName>
        <fullName evidence="5">Dephosphocoenzyme A kinase</fullName>
    </alternativeName>
</protein>
<dbReference type="GO" id="GO:0005524">
    <property type="term" value="F:ATP binding"/>
    <property type="evidence" value="ECO:0007669"/>
    <property type="project" value="UniProtKB-UniRule"/>
</dbReference>
<sequence length="208" mass="22717">MSNWVLGLTGGIGAGKTAVSNALADKGIVIVDADVIAKDVVAKGSPGLNAITNQFGADMLLPDGSLNRAKLRELIFADERAKTWLEQLLHPMIRSKILAQLNQAKGPYVVLSAPLLFENNLDALCDHTLLVDVPEHIQIARTAARDHVPTEQVKKIITAQMSRSEKQKRANTILNNDKSLTDMYNELELLHQNFVSIALNHSTSKPHS</sequence>
<dbReference type="GO" id="GO:0005737">
    <property type="term" value="C:cytoplasm"/>
    <property type="evidence" value="ECO:0007669"/>
    <property type="project" value="UniProtKB-SubCell"/>
</dbReference>
<proteinExistence type="inferred from homology"/>
<dbReference type="PROSITE" id="PS51219">
    <property type="entry name" value="DPCK"/>
    <property type="match status" value="1"/>
</dbReference>
<evidence type="ECO:0000256" key="2">
    <source>
        <dbReference type="ARBA" id="ARBA00022741"/>
    </source>
</evidence>
<evidence type="ECO:0000256" key="5">
    <source>
        <dbReference type="HAMAP-Rule" id="MF_00376"/>
    </source>
</evidence>
<evidence type="ECO:0000256" key="1">
    <source>
        <dbReference type="ARBA" id="ARBA00009018"/>
    </source>
</evidence>
<evidence type="ECO:0000313" key="7">
    <source>
        <dbReference type="EMBL" id="OHU90425.1"/>
    </source>
</evidence>
<dbReference type="PANTHER" id="PTHR10695:SF46">
    <property type="entry name" value="BIFUNCTIONAL COENZYME A SYNTHASE-RELATED"/>
    <property type="match status" value="1"/>
</dbReference>
<dbReference type="HAMAP" id="MF_00376">
    <property type="entry name" value="Dephospho_CoA_kinase"/>
    <property type="match status" value="1"/>
</dbReference>
<dbReference type="NCBIfam" id="TIGR00152">
    <property type="entry name" value="dephospho-CoA kinase"/>
    <property type="match status" value="1"/>
</dbReference>
<evidence type="ECO:0000256" key="3">
    <source>
        <dbReference type="ARBA" id="ARBA00022840"/>
    </source>
</evidence>
<organism evidence="7 8">
    <name type="scientific">Pseudoalteromonas amylolytica</name>
    <dbReference type="NCBI Taxonomy" id="1859457"/>
    <lineage>
        <taxon>Bacteria</taxon>
        <taxon>Pseudomonadati</taxon>
        <taxon>Pseudomonadota</taxon>
        <taxon>Gammaproteobacteria</taxon>
        <taxon>Alteromonadales</taxon>
        <taxon>Pseudoalteromonadaceae</taxon>
        <taxon>Pseudoalteromonas</taxon>
    </lineage>
</organism>
<dbReference type="RefSeq" id="WP_070985856.1">
    <property type="nucleotide sequence ID" value="NZ_MKJU01000026.1"/>
</dbReference>
<accession>A0A1S1MV05</accession>
<dbReference type="UniPathway" id="UPA00241">
    <property type="reaction ID" value="UER00356"/>
</dbReference>
<keyword evidence="8" id="KW-1185">Reference proteome</keyword>
<feature type="binding site" evidence="5">
    <location>
        <begin position="13"/>
        <end position="18"/>
    </location>
    <ligand>
        <name>ATP</name>
        <dbReference type="ChEBI" id="CHEBI:30616"/>
    </ligand>
</feature>
<dbReference type="OrthoDB" id="9812943at2"/>
<dbReference type="AlphaFoldDB" id="A0A1S1MV05"/>
<dbReference type="EC" id="2.7.1.24" evidence="5 6"/>
<dbReference type="Proteomes" id="UP000179786">
    <property type="component" value="Unassembled WGS sequence"/>
</dbReference>
<name>A0A1S1MV05_9GAMM</name>
<keyword evidence="5" id="KW-0808">Transferase</keyword>
<dbReference type="CDD" id="cd02022">
    <property type="entry name" value="DPCK"/>
    <property type="match status" value="1"/>
</dbReference>
<keyword evidence="4 5" id="KW-0173">Coenzyme A biosynthesis</keyword>
<keyword evidence="5 7" id="KW-0418">Kinase</keyword>
<dbReference type="EMBL" id="MKJU01000026">
    <property type="protein sequence ID" value="OHU90425.1"/>
    <property type="molecule type" value="Genomic_DNA"/>
</dbReference>
<dbReference type="InterPro" id="IPR027417">
    <property type="entry name" value="P-loop_NTPase"/>
</dbReference>
<dbReference type="SUPFAM" id="SSF52540">
    <property type="entry name" value="P-loop containing nucleoside triphosphate hydrolases"/>
    <property type="match status" value="1"/>
</dbReference>
<dbReference type="Gene3D" id="3.40.50.300">
    <property type="entry name" value="P-loop containing nucleotide triphosphate hydrolases"/>
    <property type="match status" value="1"/>
</dbReference>
<comment type="caution">
    <text evidence="7">The sequence shown here is derived from an EMBL/GenBank/DDBJ whole genome shotgun (WGS) entry which is preliminary data.</text>
</comment>
<dbReference type="Pfam" id="PF01121">
    <property type="entry name" value="CoaE"/>
    <property type="match status" value="1"/>
</dbReference>
<dbReference type="GO" id="GO:0015937">
    <property type="term" value="P:coenzyme A biosynthetic process"/>
    <property type="evidence" value="ECO:0007669"/>
    <property type="project" value="UniProtKB-UniRule"/>
</dbReference>
<comment type="pathway">
    <text evidence="5">Cofactor biosynthesis; coenzyme A biosynthesis; CoA from (R)-pantothenate: step 5/5.</text>
</comment>
<gene>
    <name evidence="5" type="primary">coaE</name>
    <name evidence="7" type="ORF">BET10_13645</name>
</gene>
<keyword evidence="5" id="KW-0963">Cytoplasm</keyword>
<evidence type="ECO:0000256" key="6">
    <source>
        <dbReference type="NCBIfam" id="TIGR00152"/>
    </source>
</evidence>
<comment type="subcellular location">
    <subcellularLocation>
        <location evidence="5">Cytoplasm</location>
    </subcellularLocation>
</comment>
<comment type="catalytic activity">
    <reaction evidence="5">
        <text>3'-dephospho-CoA + ATP = ADP + CoA + H(+)</text>
        <dbReference type="Rhea" id="RHEA:18245"/>
        <dbReference type="ChEBI" id="CHEBI:15378"/>
        <dbReference type="ChEBI" id="CHEBI:30616"/>
        <dbReference type="ChEBI" id="CHEBI:57287"/>
        <dbReference type="ChEBI" id="CHEBI:57328"/>
        <dbReference type="ChEBI" id="CHEBI:456216"/>
        <dbReference type="EC" id="2.7.1.24"/>
    </reaction>
</comment>
<dbReference type="STRING" id="1859457.BET10_13645"/>
<keyword evidence="3 5" id="KW-0067">ATP-binding</keyword>
<evidence type="ECO:0000313" key="8">
    <source>
        <dbReference type="Proteomes" id="UP000179786"/>
    </source>
</evidence>
<keyword evidence="2 5" id="KW-0547">Nucleotide-binding</keyword>
<reference evidence="7 8" key="1">
    <citation type="submission" date="2016-09" db="EMBL/GenBank/DDBJ databases">
        <title>Pseudoalteromonas amylolytica sp. nov., isolated from the surface seawater.</title>
        <authorList>
            <person name="Wu Y.-H."/>
            <person name="Cheng H."/>
            <person name="Jin X.-B."/>
            <person name="Wang C.-S."/>
            <person name="Xu X.-W."/>
        </authorList>
    </citation>
    <scope>NUCLEOTIDE SEQUENCE [LARGE SCALE GENOMIC DNA]</scope>
    <source>
        <strain evidence="7 8">JW1</strain>
    </source>
</reference>
<evidence type="ECO:0000256" key="4">
    <source>
        <dbReference type="ARBA" id="ARBA00022993"/>
    </source>
</evidence>
<comment type="similarity">
    <text evidence="1 5">Belongs to the CoaE family.</text>
</comment>
<dbReference type="PANTHER" id="PTHR10695">
    <property type="entry name" value="DEPHOSPHO-COA KINASE-RELATED"/>
    <property type="match status" value="1"/>
</dbReference>